<gene>
    <name evidence="1" type="ordered locus">MULP_03424</name>
</gene>
<evidence type="ECO:0000313" key="2">
    <source>
        <dbReference type="Proteomes" id="UP000011157"/>
    </source>
</evidence>
<reference evidence="1 2" key="1">
    <citation type="journal article" date="2013" name="J. Bacteriol.">
        <title>Complete Genome Sequence of the Frog Pathogen Mycobacterium ulcerans Ecovar Liflandii.</title>
        <authorList>
            <person name="Tobias N.J."/>
            <person name="Doig K.D."/>
            <person name="Medema M.H."/>
            <person name="Chen H."/>
            <person name="Haring V."/>
            <person name="Moore R."/>
            <person name="Seemann T."/>
            <person name="Stinear T.P."/>
        </authorList>
    </citation>
    <scope>NUCLEOTIDE SEQUENCE [LARGE SCALE GENOMIC DNA]</scope>
    <source>
        <strain evidence="1 2">128FXT</strain>
    </source>
</reference>
<dbReference type="HOGENOM" id="CLU_2509121_0_0_11"/>
<keyword evidence="2" id="KW-1185">Reference proteome</keyword>
<dbReference type="Proteomes" id="UP000011157">
    <property type="component" value="Chromosome"/>
</dbReference>
<organism evidence="1 2">
    <name type="scientific">Mycobacterium liflandii (strain 128FXT)</name>
    <dbReference type="NCBI Taxonomy" id="459424"/>
    <lineage>
        <taxon>Bacteria</taxon>
        <taxon>Bacillati</taxon>
        <taxon>Actinomycetota</taxon>
        <taxon>Actinomycetes</taxon>
        <taxon>Mycobacteriales</taxon>
        <taxon>Mycobacteriaceae</taxon>
        <taxon>Mycobacterium</taxon>
        <taxon>Mycobacterium ulcerans group</taxon>
    </lineage>
</organism>
<sequence length="85" mass="7820">MAGPAGRAATEGTVLALVAWAATVPAPIGSVTAGPAAPAGPADSVHMPVPAGMAGRCTAMAGPEGLAEPALAVPAAAVVAAEQPG</sequence>
<dbReference type="KEGG" id="mli:MULP_03424"/>
<evidence type="ECO:0000313" key="1">
    <source>
        <dbReference type="EMBL" id="AGC63110.1"/>
    </source>
</evidence>
<protein>
    <submittedName>
        <fullName evidence="1">Uncharacterized protein</fullName>
    </submittedName>
</protein>
<name>L7V954_MYCL1</name>
<accession>L7V954</accession>
<dbReference type="EMBL" id="CP003899">
    <property type="protein sequence ID" value="AGC63110.1"/>
    <property type="molecule type" value="Genomic_DNA"/>
</dbReference>
<proteinExistence type="predicted"/>
<dbReference type="AlphaFoldDB" id="L7V954"/>